<comment type="caution">
    <text evidence="1">The sequence shown here is derived from an EMBL/GenBank/DDBJ whole genome shotgun (WGS) entry which is preliminary data.</text>
</comment>
<gene>
    <name evidence="1" type="ORF">I7I52_12559</name>
</gene>
<accession>A0A8H8CSD4</accession>
<name>A0A8H8CSD4_AJECA</name>
<sequence length="113" mass="12397">MMKQVLEGLDWVIRTLYTTTALVVIELFCPSGLIASASDYSRVALKHPSSRGAIGHPAERGIQQAKPGFTAHLETEPLDIDSNITTTQPLIKTAYTSHFPSLPIRLHPFNPDS</sequence>
<evidence type="ECO:0000313" key="1">
    <source>
        <dbReference type="EMBL" id="KAG5288916.1"/>
    </source>
</evidence>
<evidence type="ECO:0000313" key="2">
    <source>
        <dbReference type="Proteomes" id="UP000670092"/>
    </source>
</evidence>
<reference evidence="1 2" key="1">
    <citation type="submission" date="2021-01" db="EMBL/GenBank/DDBJ databases">
        <title>Chromosome-level genome assembly of a human fungal pathogen reveals clustering of transcriptionally co-regulated genes.</title>
        <authorList>
            <person name="Voorhies M."/>
            <person name="Cohen S."/>
            <person name="Shea T.P."/>
            <person name="Petrus S."/>
            <person name="Munoz J.F."/>
            <person name="Poplawski S."/>
            <person name="Goldman W.E."/>
            <person name="Michael T."/>
            <person name="Cuomo C.A."/>
            <person name="Sil A."/>
            <person name="Beyhan S."/>
        </authorList>
    </citation>
    <scope>NUCLEOTIDE SEQUENCE [LARGE SCALE GENOMIC DNA]</scope>
    <source>
        <strain evidence="1 2">G184AR</strain>
    </source>
</reference>
<dbReference type="AlphaFoldDB" id="A0A8H8CSD4"/>
<dbReference type="VEuPathDB" id="FungiDB:I7I52_12559"/>
<organism evidence="1 2">
    <name type="scientific">Ajellomyces capsulatus</name>
    <name type="common">Darling's disease fungus</name>
    <name type="synonym">Histoplasma capsulatum</name>
    <dbReference type="NCBI Taxonomy" id="5037"/>
    <lineage>
        <taxon>Eukaryota</taxon>
        <taxon>Fungi</taxon>
        <taxon>Dikarya</taxon>
        <taxon>Ascomycota</taxon>
        <taxon>Pezizomycotina</taxon>
        <taxon>Eurotiomycetes</taxon>
        <taxon>Eurotiomycetidae</taxon>
        <taxon>Onygenales</taxon>
        <taxon>Ajellomycetaceae</taxon>
        <taxon>Histoplasma</taxon>
    </lineage>
</organism>
<dbReference type="Proteomes" id="UP000670092">
    <property type="component" value="Unassembled WGS sequence"/>
</dbReference>
<dbReference type="EMBL" id="JAEVHI010000006">
    <property type="protein sequence ID" value="KAG5288916.1"/>
    <property type="molecule type" value="Genomic_DNA"/>
</dbReference>
<proteinExistence type="predicted"/>
<dbReference type="OrthoDB" id="10562090at2759"/>
<protein>
    <submittedName>
        <fullName evidence="1">Uncharacterized protein</fullName>
    </submittedName>
</protein>